<sequence length="132" mass="14493">MAEALIGSWKYEASENIEAYMDALGLPDNLREMARSSKPNVDISKDGTTWIIKTTIGDKVNETKYPENEEIDTINIMGQPTKASLAVEGASLVETQKFGGVEMKIKRSVEDGKYVVTMSAKGQKGKVKFTKA</sequence>
<comment type="similarity">
    <text evidence="1">Belongs to the calycin superfamily. Fatty-acid binding protein (FABP) family.</text>
</comment>
<organism evidence="2 3">
    <name type="scientific">Plakobranchus ocellatus</name>
    <dbReference type="NCBI Taxonomy" id="259542"/>
    <lineage>
        <taxon>Eukaryota</taxon>
        <taxon>Metazoa</taxon>
        <taxon>Spiralia</taxon>
        <taxon>Lophotrochozoa</taxon>
        <taxon>Mollusca</taxon>
        <taxon>Gastropoda</taxon>
        <taxon>Heterobranchia</taxon>
        <taxon>Euthyneura</taxon>
        <taxon>Panpulmonata</taxon>
        <taxon>Sacoglossa</taxon>
        <taxon>Placobranchoidea</taxon>
        <taxon>Plakobranchidae</taxon>
        <taxon>Plakobranchus</taxon>
    </lineage>
</organism>
<name>A0AAV3ZA73_9GAST</name>
<dbReference type="AlphaFoldDB" id="A0AAV3ZA73"/>
<dbReference type="Proteomes" id="UP000735302">
    <property type="component" value="Unassembled WGS sequence"/>
</dbReference>
<protein>
    <submittedName>
        <fullName evidence="2">Fatty acid-binding protein</fullName>
    </submittedName>
</protein>
<evidence type="ECO:0000313" key="3">
    <source>
        <dbReference type="Proteomes" id="UP000735302"/>
    </source>
</evidence>
<keyword evidence="3" id="KW-1185">Reference proteome</keyword>
<dbReference type="InterPro" id="IPR031259">
    <property type="entry name" value="ILBP"/>
</dbReference>
<evidence type="ECO:0000256" key="1">
    <source>
        <dbReference type="ARBA" id="ARBA00008390"/>
    </source>
</evidence>
<comment type="caution">
    <text evidence="2">The sequence shown here is derived from an EMBL/GenBank/DDBJ whole genome shotgun (WGS) entry which is preliminary data.</text>
</comment>
<dbReference type="EMBL" id="BLXT01002298">
    <property type="protein sequence ID" value="GFN92835.1"/>
    <property type="molecule type" value="Genomic_DNA"/>
</dbReference>
<gene>
    <name evidence="2" type="ORF">PoB_001934100</name>
</gene>
<dbReference type="CDD" id="cd00742">
    <property type="entry name" value="FABP"/>
    <property type="match status" value="1"/>
</dbReference>
<dbReference type="GO" id="GO:0008289">
    <property type="term" value="F:lipid binding"/>
    <property type="evidence" value="ECO:0007669"/>
    <property type="project" value="UniProtKB-KW"/>
</dbReference>
<dbReference type="SUPFAM" id="SSF50814">
    <property type="entry name" value="Lipocalins"/>
    <property type="match status" value="1"/>
</dbReference>
<accession>A0AAV3ZA73</accession>
<dbReference type="InterPro" id="IPR012674">
    <property type="entry name" value="Calycin"/>
</dbReference>
<proteinExistence type="inferred from homology"/>
<dbReference type="Gene3D" id="2.40.128.20">
    <property type="match status" value="1"/>
</dbReference>
<reference evidence="2 3" key="1">
    <citation type="journal article" date="2021" name="Elife">
        <title>Chloroplast acquisition without the gene transfer in kleptoplastic sea slugs, Plakobranchus ocellatus.</title>
        <authorList>
            <person name="Maeda T."/>
            <person name="Takahashi S."/>
            <person name="Yoshida T."/>
            <person name="Shimamura S."/>
            <person name="Takaki Y."/>
            <person name="Nagai Y."/>
            <person name="Toyoda A."/>
            <person name="Suzuki Y."/>
            <person name="Arimoto A."/>
            <person name="Ishii H."/>
            <person name="Satoh N."/>
            <person name="Nishiyama T."/>
            <person name="Hasebe M."/>
            <person name="Maruyama T."/>
            <person name="Minagawa J."/>
            <person name="Obokata J."/>
            <person name="Shigenobu S."/>
        </authorList>
    </citation>
    <scope>NUCLEOTIDE SEQUENCE [LARGE SCALE GENOMIC DNA]</scope>
</reference>
<evidence type="ECO:0000313" key="2">
    <source>
        <dbReference type="EMBL" id="GFN92835.1"/>
    </source>
</evidence>
<dbReference type="Pfam" id="PF14651">
    <property type="entry name" value="Lipocalin_7"/>
    <property type="match status" value="1"/>
</dbReference>
<dbReference type="PANTHER" id="PTHR11955">
    <property type="entry name" value="FATTY ACID BINDING PROTEIN"/>
    <property type="match status" value="1"/>
</dbReference>